<dbReference type="SUPFAM" id="SSF143880">
    <property type="entry name" value="NE0471 N-terminal domain-like"/>
    <property type="match status" value="1"/>
</dbReference>
<evidence type="ECO:0008006" key="3">
    <source>
        <dbReference type="Google" id="ProtNLM"/>
    </source>
</evidence>
<dbReference type="Pfam" id="PF10387">
    <property type="entry name" value="DUF2442"/>
    <property type="match status" value="1"/>
</dbReference>
<dbReference type="InterPro" id="IPR036782">
    <property type="entry name" value="NE0471-like_N"/>
</dbReference>
<name>A0A7R7YM10_THETH</name>
<keyword evidence="1" id="KW-0614">Plasmid</keyword>
<gene>
    <name evidence="1" type="ORF">TthHB5018_e27230</name>
</gene>
<dbReference type="RefSeq" id="WP_201351677.1">
    <property type="nucleotide sequence ID" value="NZ_AP024274.1"/>
</dbReference>
<evidence type="ECO:0000313" key="1">
    <source>
        <dbReference type="EMBL" id="BCP67789.1"/>
    </source>
</evidence>
<dbReference type="AlphaFoldDB" id="A0A7R7YM10"/>
<accession>A0A7R7YM10</accession>
<sequence>MVEVVEARPLEGLKLWLRFSDGKEGVVDLEGLELPGLLSRLRDPGFFAQVRVDPELEAPVWPGGLDLDPLVLKVASLTYARALGTGLPLPAEASGA</sequence>
<protein>
    <recommendedName>
        <fullName evidence="3">DUF2442 domain-containing protein</fullName>
    </recommendedName>
</protein>
<evidence type="ECO:0000313" key="2">
    <source>
        <dbReference type="Proteomes" id="UP000596099"/>
    </source>
</evidence>
<reference evidence="2" key="1">
    <citation type="submission" date="2021-01" db="EMBL/GenBank/DDBJ databases">
        <title>Complete Genome Sequence of Thermus thermophilus Strain HB5018, Isolated from Mine Onsen Hot Spring.</title>
        <authorList>
            <person name="Miyazaki K."/>
            <person name="Moriya T."/>
            <person name="Nemoto N."/>
            <person name="Oshima T."/>
            <person name="Yura K."/>
            <person name="Bessho Y."/>
        </authorList>
    </citation>
    <scope>NUCLEOTIDE SEQUENCE [LARGE SCALE GENOMIC DNA]</scope>
    <source>
        <strain evidence="2">HB5018</strain>
        <plasmid evidence="2">pHB5018e</plasmid>
    </source>
</reference>
<proteinExistence type="predicted"/>
<organism evidence="1 2">
    <name type="scientific">Thermus thermophilus</name>
    <dbReference type="NCBI Taxonomy" id="274"/>
    <lineage>
        <taxon>Bacteria</taxon>
        <taxon>Thermotogati</taxon>
        <taxon>Deinococcota</taxon>
        <taxon>Deinococci</taxon>
        <taxon>Thermales</taxon>
        <taxon>Thermaceae</taxon>
        <taxon>Thermus</taxon>
    </lineage>
</organism>
<dbReference type="EMBL" id="AP024274">
    <property type="protein sequence ID" value="BCP67789.1"/>
    <property type="molecule type" value="Genomic_DNA"/>
</dbReference>
<dbReference type="Gene3D" id="3.30.2020.10">
    <property type="entry name" value="NE0471-like N-terminal domain"/>
    <property type="match status" value="1"/>
</dbReference>
<dbReference type="InterPro" id="IPR018841">
    <property type="entry name" value="DUF2442"/>
</dbReference>
<dbReference type="Proteomes" id="UP000596099">
    <property type="component" value="Plasmid pHB5018e"/>
</dbReference>
<geneLocation type="plasmid" evidence="1 2">
    <name>pHB5018e</name>
</geneLocation>